<keyword evidence="1" id="KW-0472">Membrane</keyword>
<accession>A0A2S7URJ4</accession>
<feature type="transmembrane region" description="Helical" evidence="1">
    <location>
        <begin position="51"/>
        <end position="74"/>
    </location>
</feature>
<comment type="caution">
    <text evidence="2">The sequence shown here is derived from an EMBL/GenBank/DDBJ whole genome shotgun (WGS) entry which is preliminary data.</text>
</comment>
<dbReference type="AlphaFoldDB" id="A0A2S7URJ4"/>
<proteinExistence type="predicted"/>
<protein>
    <submittedName>
        <fullName evidence="2">Uncharacterized protein</fullName>
    </submittedName>
</protein>
<organism evidence="2 3">
    <name type="scientific">Psychrosphaera saromensis</name>
    <dbReference type="NCBI Taxonomy" id="716813"/>
    <lineage>
        <taxon>Bacteria</taxon>
        <taxon>Pseudomonadati</taxon>
        <taxon>Pseudomonadota</taxon>
        <taxon>Gammaproteobacteria</taxon>
        <taxon>Alteromonadales</taxon>
        <taxon>Pseudoalteromonadaceae</taxon>
        <taxon>Psychrosphaera</taxon>
    </lineage>
</organism>
<evidence type="ECO:0000256" key="1">
    <source>
        <dbReference type="SAM" id="Phobius"/>
    </source>
</evidence>
<keyword evidence="1" id="KW-0812">Transmembrane</keyword>
<dbReference type="RefSeq" id="WP_105051060.1">
    <property type="nucleotide sequence ID" value="NZ_BMYG01000004.1"/>
</dbReference>
<evidence type="ECO:0000313" key="3">
    <source>
        <dbReference type="Proteomes" id="UP000239007"/>
    </source>
</evidence>
<sequence>MNKNTFITAIVVGIIASIAFILVQPLFGMATLTSRHADAYVKLGAYSECTALVLSWFVHVSVSIFYAVLSSVIFNFNSSSLVNVGQVLVLGWVTTLTATPANEWVVKLITTEQIPAFSSLSALNTSVGPKLWLHILFFAFIVVGLIFAKSNKQQDTFID</sequence>
<keyword evidence="1" id="KW-1133">Transmembrane helix</keyword>
<gene>
    <name evidence="2" type="ORF">BTO11_02300</name>
</gene>
<dbReference type="Proteomes" id="UP000239007">
    <property type="component" value="Unassembled WGS sequence"/>
</dbReference>
<dbReference type="EMBL" id="MSCH01000003">
    <property type="protein sequence ID" value="PQJ52596.1"/>
    <property type="molecule type" value="Genomic_DNA"/>
</dbReference>
<dbReference type="OrthoDB" id="5624945at2"/>
<evidence type="ECO:0000313" key="2">
    <source>
        <dbReference type="EMBL" id="PQJ52596.1"/>
    </source>
</evidence>
<feature type="transmembrane region" description="Helical" evidence="1">
    <location>
        <begin position="6"/>
        <end position="30"/>
    </location>
</feature>
<reference evidence="2 3" key="1">
    <citation type="submission" date="2016-12" db="EMBL/GenBank/DDBJ databases">
        <title>Diversity of luminous bacteria.</title>
        <authorList>
            <person name="Yoshizawa S."/>
            <person name="Kogure K."/>
        </authorList>
    </citation>
    <scope>NUCLEOTIDE SEQUENCE [LARGE SCALE GENOMIC DNA]</scope>
    <source>
        <strain evidence="2 3">SA4-48</strain>
    </source>
</reference>
<keyword evidence="3" id="KW-1185">Reference proteome</keyword>
<name>A0A2S7URJ4_9GAMM</name>
<feature type="transmembrane region" description="Helical" evidence="1">
    <location>
        <begin position="131"/>
        <end position="148"/>
    </location>
</feature>